<gene>
    <name evidence="1" type="ORF">L9F63_014288</name>
</gene>
<name>A0AAD8EL45_DIPPU</name>
<reference evidence="1" key="2">
    <citation type="submission" date="2023-05" db="EMBL/GenBank/DDBJ databases">
        <authorList>
            <person name="Fouks B."/>
        </authorList>
    </citation>
    <scope>NUCLEOTIDE SEQUENCE</scope>
    <source>
        <strain evidence="1">Stay&amp;Tobe</strain>
        <tissue evidence="1">Testes</tissue>
    </source>
</reference>
<dbReference type="AlphaFoldDB" id="A0AAD8EL45"/>
<organism evidence="1 2">
    <name type="scientific">Diploptera punctata</name>
    <name type="common">Pacific beetle cockroach</name>
    <dbReference type="NCBI Taxonomy" id="6984"/>
    <lineage>
        <taxon>Eukaryota</taxon>
        <taxon>Metazoa</taxon>
        <taxon>Ecdysozoa</taxon>
        <taxon>Arthropoda</taxon>
        <taxon>Hexapoda</taxon>
        <taxon>Insecta</taxon>
        <taxon>Pterygota</taxon>
        <taxon>Neoptera</taxon>
        <taxon>Polyneoptera</taxon>
        <taxon>Dictyoptera</taxon>
        <taxon>Blattodea</taxon>
        <taxon>Blaberoidea</taxon>
        <taxon>Blaberidae</taxon>
        <taxon>Diplopterinae</taxon>
        <taxon>Diploptera</taxon>
    </lineage>
</organism>
<evidence type="ECO:0000313" key="1">
    <source>
        <dbReference type="EMBL" id="KAJ9594283.1"/>
    </source>
</evidence>
<accession>A0AAD8EL45</accession>
<comment type="caution">
    <text evidence="1">The sequence shown here is derived from an EMBL/GenBank/DDBJ whole genome shotgun (WGS) entry which is preliminary data.</text>
</comment>
<dbReference type="EMBL" id="JASPKZ010003058">
    <property type="protein sequence ID" value="KAJ9594283.1"/>
    <property type="molecule type" value="Genomic_DNA"/>
</dbReference>
<sequence>ILHLFLTTLSTSSNFFKFHILLLKISGRSSHFLMILKALPAIALLLIGPPRTGLRLGLRLTEDDRKWTSLLEHEIYAVRKDANQMLDCDGQDMRFLGNNNSVTGHKKVYIMKLFKMSD</sequence>
<reference evidence="1" key="1">
    <citation type="journal article" date="2023" name="IScience">
        <title>Live-bearing cockroach genome reveals convergent evolutionary mechanisms linked to viviparity in insects and beyond.</title>
        <authorList>
            <person name="Fouks B."/>
            <person name="Harrison M.C."/>
            <person name="Mikhailova A.A."/>
            <person name="Marchal E."/>
            <person name="English S."/>
            <person name="Carruthers M."/>
            <person name="Jennings E.C."/>
            <person name="Chiamaka E.L."/>
            <person name="Frigard R.A."/>
            <person name="Pippel M."/>
            <person name="Attardo G.M."/>
            <person name="Benoit J.B."/>
            <person name="Bornberg-Bauer E."/>
            <person name="Tobe S.S."/>
        </authorList>
    </citation>
    <scope>NUCLEOTIDE SEQUENCE</scope>
    <source>
        <strain evidence="1">Stay&amp;Tobe</strain>
    </source>
</reference>
<proteinExistence type="predicted"/>
<evidence type="ECO:0000313" key="2">
    <source>
        <dbReference type="Proteomes" id="UP001233999"/>
    </source>
</evidence>
<keyword evidence="2" id="KW-1185">Reference proteome</keyword>
<dbReference type="Proteomes" id="UP001233999">
    <property type="component" value="Unassembled WGS sequence"/>
</dbReference>
<protein>
    <submittedName>
        <fullName evidence="1">Uncharacterized protein</fullName>
    </submittedName>
</protein>
<feature type="non-terminal residue" evidence="1">
    <location>
        <position position="1"/>
    </location>
</feature>
<feature type="non-terminal residue" evidence="1">
    <location>
        <position position="118"/>
    </location>
</feature>